<accession>A0A161WTL7</accession>
<evidence type="ECO:0000313" key="7">
    <source>
        <dbReference type="EMBL" id="WOH06233.1"/>
    </source>
</evidence>
<comment type="pathway">
    <text evidence="2 5">Protein modification; protein ubiquitination.</text>
</comment>
<dbReference type="InterPro" id="IPR045185">
    <property type="entry name" value="PUB22/23/24-like"/>
</dbReference>
<dbReference type="InterPro" id="IPR016024">
    <property type="entry name" value="ARM-type_fold"/>
</dbReference>
<dbReference type="SMART" id="SM00504">
    <property type="entry name" value="Ubox"/>
    <property type="match status" value="1"/>
</dbReference>
<evidence type="ECO:0000256" key="3">
    <source>
        <dbReference type="ARBA" id="ARBA00022679"/>
    </source>
</evidence>
<dbReference type="InterPro" id="IPR058678">
    <property type="entry name" value="ARM_PUB"/>
</dbReference>
<dbReference type="EC" id="2.3.2.27" evidence="5"/>
<dbReference type="EMBL" id="CP093348">
    <property type="protein sequence ID" value="WOH06233.1"/>
    <property type="molecule type" value="Genomic_DNA"/>
</dbReference>
<protein>
    <recommendedName>
        <fullName evidence="5 6">U-box domain-containing protein</fullName>
        <ecNumber evidence="5">2.3.2.27</ecNumber>
    </recommendedName>
    <alternativeName>
        <fullName evidence="5">RING-type E3 ubiquitin transferase PUB</fullName>
    </alternativeName>
</protein>
<dbReference type="Gene3D" id="3.30.40.10">
    <property type="entry name" value="Zinc/RING finger domain, C3HC4 (zinc finger)"/>
    <property type="match status" value="1"/>
</dbReference>
<dbReference type="CDD" id="cd16664">
    <property type="entry name" value="RING-Ubox_PUB"/>
    <property type="match status" value="1"/>
</dbReference>
<evidence type="ECO:0000313" key="8">
    <source>
        <dbReference type="Proteomes" id="UP000077755"/>
    </source>
</evidence>
<evidence type="ECO:0000256" key="2">
    <source>
        <dbReference type="ARBA" id="ARBA00004906"/>
    </source>
</evidence>
<keyword evidence="8" id="KW-1185">Reference proteome</keyword>
<evidence type="ECO:0000256" key="1">
    <source>
        <dbReference type="ARBA" id="ARBA00000900"/>
    </source>
</evidence>
<comment type="catalytic activity">
    <reaction evidence="1 5">
        <text>S-ubiquitinyl-[E2 ubiquitin-conjugating enzyme]-L-cysteine + [acceptor protein]-L-lysine = [E2 ubiquitin-conjugating enzyme]-L-cysteine + N(6)-ubiquitinyl-[acceptor protein]-L-lysine.</text>
        <dbReference type="EC" id="2.3.2.27"/>
    </reaction>
</comment>
<dbReference type="PANTHER" id="PTHR22849">
    <property type="entry name" value="WDSAM1 PROTEIN"/>
    <property type="match status" value="1"/>
</dbReference>
<dbReference type="Gramene" id="KZM91937">
    <property type="protein sequence ID" value="KZM91937"/>
    <property type="gene ID" value="DCAR_020698"/>
</dbReference>
<reference evidence="7" key="1">
    <citation type="journal article" date="2016" name="Nat. Genet.">
        <title>A high-quality carrot genome assembly provides new insights into carotenoid accumulation and asterid genome evolution.</title>
        <authorList>
            <person name="Iorizzo M."/>
            <person name="Ellison S."/>
            <person name="Senalik D."/>
            <person name="Zeng P."/>
            <person name="Satapoomin P."/>
            <person name="Huang J."/>
            <person name="Bowman M."/>
            <person name="Iovene M."/>
            <person name="Sanseverino W."/>
            <person name="Cavagnaro P."/>
            <person name="Yildiz M."/>
            <person name="Macko-Podgorni A."/>
            <person name="Moranska E."/>
            <person name="Grzebelus E."/>
            <person name="Grzebelus D."/>
            <person name="Ashrafi H."/>
            <person name="Zheng Z."/>
            <person name="Cheng S."/>
            <person name="Spooner D."/>
            <person name="Van Deynze A."/>
            <person name="Simon P."/>
        </authorList>
    </citation>
    <scope>NUCLEOTIDE SEQUENCE</scope>
    <source>
        <tissue evidence="7">Leaf</tissue>
    </source>
</reference>
<dbReference type="GO" id="GO:0061630">
    <property type="term" value="F:ubiquitin protein ligase activity"/>
    <property type="evidence" value="ECO:0007669"/>
    <property type="project" value="UniProtKB-UniRule"/>
</dbReference>
<dbReference type="OMA" id="MILAYPC"/>
<keyword evidence="4 5" id="KW-0833">Ubl conjugation pathway</keyword>
<dbReference type="Proteomes" id="UP000077755">
    <property type="component" value="Chromosome 6"/>
</dbReference>
<evidence type="ECO:0000259" key="6">
    <source>
        <dbReference type="PROSITE" id="PS51698"/>
    </source>
</evidence>
<dbReference type="Gene3D" id="1.25.10.10">
    <property type="entry name" value="Leucine-rich Repeat Variant"/>
    <property type="match status" value="1"/>
</dbReference>
<dbReference type="AlphaFoldDB" id="A0A161WTL7"/>
<comment type="function">
    <text evidence="5">Functions as an E3 ubiquitin ligase.</text>
</comment>
<proteinExistence type="predicted"/>
<dbReference type="InterPro" id="IPR045210">
    <property type="entry name" value="RING-Ubox_PUB"/>
</dbReference>
<organism evidence="7 8">
    <name type="scientific">Daucus carota subsp. sativus</name>
    <name type="common">Carrot</name>
    <dbReference type="NCBI Taxonomy" id="79200"/>
    <lineage>
        <taxon>Eukaryota</taxon>
        <taxon>Viridiplantae</taxon>
        <taxon>Streptophyta</taxon>
        <taxon>Embryophyta</taxon>
        <taxon>Tracheophyta</taxon>
        <taxon>Spermatophyta</taxon>
        <taxon>Magnoliopsida</taxon>
        <taxon>eudicotyledons</taxon>
        <taxon>Gunneridae</taxon>
        <taxon>Pentapetalae</taxon>
        <taxon>asterids</taxon>
        <taxon>campanulids</taxon>
        <taxon>Apiales</taxon>
        <taxon>Apiaceae</taxon>
        <taxon>Apioideae</taxon>
        <taxon>Scandiceae</taxon>
        <taxon>Daucinae</taxon>
        <taxon>Daucus</taxon>
        <taxon>Daucus sect. Daucus</taxon>
    </lineage>
</organism>
<gene>
    <name evidence="7" type="ORF">DCAR_0625656</name>
</gene>
<evidence type="ECO:0000256" key="4">
    <source>
        <dbReference type="ARBA" id="ARBA00022786"/>
    </source>
</evidence>
<dbReference type="SUPFAM" id="SSF48371">
    <property type="entry name" value="ARM repeat"/>
    <property type="match status" value="1"/>
</dbReference>
<dbReference type="GO" id="GO:0006952">
    <property type="term" value="P:defense response"/>
    <property type="evidence" value="ECO:0007669"/>
    <property type="project" value="UniProtKB-ARBA"/>
</dbReference>
<dbReference type="InterPro" id="IPR011989">
    <property type="entry name" value="ARM-like"/>
</dbReference>
<dbReference type="Pfam" id="PF25598">
    <property type="entry name" value="ARM_PUB"/>
    <property type="match status" value="1"/>
</dbReference>
<dbReference type="OrthoDB" id="10064100at2759"/>
<dbReference type="InterPro" id="IPR003613">
    <property type="entry name" value="Ubox_domain"/>
</dbReference>
<name>A0A161WTL7_DAUCS</name>
<feature type="domain" description="U-box" evidence="6">
    <location>
        <begin position="5"/>
        <end position="80"/>
    </location>
</feature>
<dbReference type="KEGG" id="dcr:108225391"/>
<dbReference type="GO" id="GO:0016567">
    <property type="term" value="P:protein ubiquitination"/>
    <property type="evidence" value="ECO:0007669"/>
    <property type="project" value="UniProtKB-UniRule"/>
</dbReference>
<dbReference type="SUPFAM" id="SSF57850">
    <property type="entry name" value="RING/U-box"/>
    <property type="match status" value="1"/>
</dbReference>
<dbReference type="PANTHER" id="PTHR22849:SF132">
    <property type="entry name" value="E3 UBIQUITIN-PROTEIN LIGASE PUB23"/>
    <property type="match status" value="1"/>
</dbReference>
<sequence>MDEIEVPSFFLCPISLEIMKDPVILSTGITYDRMSIENWIFLRKNNNCPVTKQELTDVELTPNHTLRRLLQAWCTLNASYGIQRIPTPRLPVSTSQISKLIKDSKSPKLQMRCLKRLKSIASENETNKRFMESAGAANFLASIIINAKRSSADEVVEEEFELTRAEDEALSILYQLQLSETSLKSLIRSENGEFIESMIRFMKSDNYESRTYSILLLKTIFYVVDQAEMKSFRGELLKEVIHVLKDEISPKASKAALQVLIYLCPLGRNRIKASEAGAVQVIVDFLISHPSDKRCSEMALTVLELLCQCAEGRSELLKHGAGLAVVSKGILRISRFASDRGVRIIHSIAKYSGSSSSVLQEMLQLGVVSKLCLVLQVDCGSKTKEKATEILKMHSRAWKNSLCFPMAITSSYPA</sequence>
<dbReference type="InterPro" id="IPR013083">
    <property type="entry name" value="Znf_RING/FYVE/PHD"/>
</dbReference>
<keyword evidence="3 5" id="KW-0808">Transferase</keyword>
<evidence type="ECO:0000256" key="5">
    <source>
        <dbReference type="RuleBase" id="RU369093"/>
    </source>
</evidence>
<dbReference type="Pfam" id="PF04564">
    <property type="entry name" value="U-box"/>
    <property type="match status" value="1"/>
</dbReference>
<dbReference type="FunFam" id="3.30.40.10:FF:000437">
    <property type="entry name" value="RING-type E3 ubiquitin transferase"/>
    <property type="match status" value="1"/>
</dbReference>
<reference evidence="7" key="2">
    <citation type="submission" date="2022-03" db="EMBL/GenBank/DDBJ databases">
        <title>Draft title - Genomic analysis of global carrot germplasm unveils the trajectory of domestication and the origin of high carotenoid orange carrot.</title>
        <authorList>
            <person name="Iorizzo M."/>
            <person name="Ellison S."/>
            <person name="Senalik D."/>
            <person name="Macko-Podgorni A."/>
            <person name="Grzebelus D."/>
            <person name="Bostan H."/>
            <person name="Rolling W."/>
            <person name="Curaba J."/>
            <person name="Simon P."/>
        </authorList>
    </citation>
    <scope>NUCLEOTIDE SEQUENCE</scope>
    <source>
        <tissue evidence="7">Leaf</tissue>
    </source>
</reference>
<dbReference type="PROSITE" id="PS51698">
    <property type="entry name" value="U_BOX"/>
    <property type="match status" value="1"/>
</dbReference>